<accession>A0A518C3C0</accession>
<dbReference type="Proteomes" id="UP000318626">
    <property type="component" value="Chromosome"/>
</dbReference>
<dbReference type="SUPFAM" id="SSF46785">
    <property type="entry name" value="Winged helix' DNA-binding domain"/>
    <property type="match status" value="1"/>
</dbReference>
<keyword evidence="3" id="KW-1185">Reference proteome</keyword>
<evidence type="ECO:0000256" key="1">
    <source>
        <dbReference type="SAM" id="MobiDB-lite"/>
    </source>
</evidence>
<dbReference type="Pfam" id="PF13412">
    <property type="entry name" value="HTH_24"/>
    <property type="match status" value="1"/>
</dbReference>
<evidence type="ECO:0000313" key="3">
    <source>
        <dbReference type="Proteomes" id="UP000318626"/>
    </source>
</evidence>
<dbReference type="EMBL" id="CP036289">
    <property type="protein sequence ID" value="QDU73713.1"/>
    <property type="molecule type" value="Genomic_DNA"/>
</dbReference>
<organism evidence="2 3">
    <name type="scientific">Bremerella volcania</name>
    <dbReference type="NCBI Taxonomy" id="2527984"/>
    <lineage>
        <taxon>Bacteria</taxon>
        <taxon>Pseudomonadati</taxon>
        <taxon>Planctomycetota</taxon>
        <taxon>Planctomycetia</taxon>
        <taxon>Pirellulales</taxon>
        <taxon>Pirellulaceae</taxon>
        <taxon>Bremerella</taxon>
    </lineage>
</organism>
<dbReference type="Gene3D" id="1.10.10.10">
    <property type="entry name" value="Winged helix-like DNA-binding domain superfamily/Winged helix DNA-binding domain"/>
    <property type="match status" value="1"/>
</dbReference>
<dbReference type="InterPro" id="IPR036390">
    <property type="entry name" value="WH_DNA-bd_sf"/>
</dbReference>
<feature type="region of interest" description="Disordered" evidence="1">
    <location>
        <begin position="1"/>
        <end position="38"/>
    </location>
</feature>
<name>A0A518C3C0_9BACT</name>
<reference evidence="3" key="1">
    <citation type="submission" date="2019-02" db="EMBL/GenBank/DDBJ databases">
        <title>Deep-cultivation of Planctomycetes and their phenomic and genomic characterization uncovers novel biology.</title>
        <authorList>
            <person name="Wiegand S."/>
            <person name="Jogler M."/>
            <person name="Boedeker C."/>
            <person name="Pinto D."/>
            <person name="Vollmers J."/>
            <person name="Rivas-Marin E."/>
            <person name="Kohn T."/>
            <person name="Peeters S.H."/>
            <person name="Heuer A."/>
            <person name="Rast P."/>
            <person name="Oberbeckmann S."/>
            <person name="Bunk B."/>
            <person name="Jeske O."/>
            <person name="Meyerdierks A."/>
            <person name="Storesund J.E."/>
            <person name="Kallscheuer N."/>
            <person name="Luecker S."/>
            <person name="Lage O.M."/>
            <person name="Pohl T."/>
            <person name="Merkel B.J."/>
            <person name="Hornburger P."/>
            <person name="Mueller R.-W."/>
            <person name="Bruemmer F."/>
            <person name="Labrenz M."/>
            <person name="Spormann A.M."/>
            <person name="Op den Camp H."/>
            <person name="Overmann J."/>
            <person name="Amann R."/>
            <person name="Jetten M.S.M."/>
            <person name="Mascher T."/>
            <person name="Medema M.H."/>
            <person name="Devos D.P."/>
            <person name="Kaster A.-K."/>
            <person name="Ovreas L."/>
            <person name="Rohde M."/>
            <person name="Galperin M.Y."/>
            <person name="Jogler C."/>
        </authorList>
    </citation>
    <scope>NUCLEOTIDE SEQUENCE [LARGE SCALE GENOMIC DNA]</scope>
    <source>
        <strain evidence="3">Pan97</strain>
    </source>
</reference>
<sequence length="137" mass="15310">MAVNRKKTSRASNSSKSSGAVQTRLKKAQSPVGQEHSPARWTFLTNHSHVLILLSRNPSMVLRQVAIEVGITERAVQRIIADLEECGVIRKEKVGRQNHYFIMGDQPLRHPVEAHKSIKDLLELLADDTNLREGIGP</sequence>
<dbReference type="RefSeq" id="WP_144970752.1">
    <property type="nucleotide sequence ID" value="NZ_CP036289.1"/>
</dbReference>
<dbReference type="OrthoDB" id="371140at2"/>
<dbReference type="AlphaFoldDB" id="A0A518C3C0"/>
<dbReference type="InterPro" id="IPR036388">
    <property type="entry name" value="WH-like_DNA-bd_sf"/>
</dbReference>
<protein>
    <recommendedName>
        <fullName evidence="4">Sugar-specific transcriptional regulator TrmB</fullName>
    </recommendedName>
</protein>
<gene>
    <name evidence="2" type="ORF">Pan97_07120</name>
</gene>
<proteinExistence type="predicted"/>
<dbReference type="KEGG" id="bvo:Pan97_07120"/>
<evidence type="ECO:0000313" key="2">
    <source>
        <dbReference type="EMBL" id="QDU73713.1"/>
    </source>
</evidence>
<evidence type="ECO:0008006" key="4">
    <source>
        <dbReference type="Google" id="ProtNLM"/>
    </source>
</evidence>